<sequence length="154" mass="17499">MQLSLFERKFALDNLTDKLMATQIFVNLPIKNLDATVEFFTKLGFTFNAQFTDEKATCMIVGENIFFMLLVEKFFQTFTKKEICDAKKSTEAILTISVETKAEVDEMINKAVAAGGAITGDPQDHGWMYARGFYDLDGHHWEIMFADMSQLPQS</sequence>
<dbReference type="InterPro" id="IPR037523">
    <property type="entry name" value="VOC_core"/>
</dbReference>
<dbReference type="KEGG" id="scn:Solca_2521"/>
<dbReference type="PANTHER" id="PTHR36503:SF2">
    <property type="entry name" value="BLR2408 PROTEIN"/>
    <property type="match status" value="1"/>
</dbReference>
<dbReference type="PANTHER" id="PTHR36503">
    <property type="entry name" value="BLR2520 PROTEIN"/>
    <property type="match status" value="1"/>
</dbReference>
<dbReference type="InterPro" id="IPR029068">
    <property type="entry name" value="Glyas_Bleomycin-R_OHBP_Dase"/>
</dbReference>
<protein>
    <submittedName>
        <fullName evidence="2">Putative lactoylglutathione lyase</fullName>
    </submittedName>
</protein>
<dbReference type="GO" id="GO:0016829">
    <property type="term" value="F:lyase activity"/>
    <property type="evidence" value="ECO:0007669"/>
    <property type="project" value="UniProtKB-KW"/>
</dbReference>
<feature type="domain" description="VOC" evidence="1">
    <location>
        <begin position="22"/>
        <end position="146"/>
    </location>
</feature>
<accession>H8KUS2</accession>
<dbReference type="EMBL" id="CP003349">
    <property type="protein sequence ID" value="AFD07556.1"/>
    <property type="molecule type" value="Genomic_DNA"/>
</dbReference>
<proteinExistence type="predicted"/>
<organism evidence="2 3">
    <name type="scientific">Solitalea canadensis (strain ATCC 29591 / DSM 3403 / JCM 21819 / LMG 8368 / NBRC 15130 / NCIMB 12057 / USAM 9D)</name>
    <name type="common">Flexibacter canadensis</name>
    <dbReference type="NCBI Taxonomy" id="929556"/>
    <lineage>
        <taxon>Bacteria</taxon>
        <taxon>Pseudomonadati</taxon>
        <taxon>Bacteroidota</taxon>
        <taxon>Sphingobacteriia</taxon>
        <taxon>Sphingobacteriales</taxon>
        <taxon>Sphingobacteriaceae</taxon>
        <taxon>Solitalea</taxon>
    </lineage>
</organism>
<reference evidence="2" key="1">
    <citation type="submission" date="2012-02" db="EMBL/GenBank/DDBJ databases">
        <title>The complete genome of Solitalea canadensis DSM 3403.</title>
        <authorList>
            <consortium name="US DOE Joint Genome Institute (JGI-PGF)"/>
            <person name="Lucas S."/>
            <person name="Copeland A."/>
            <person name="Lapidus A."/>
            <person name="Glavina del Rio T."/>
            <person name="Dalin E."/>
            <person name="Tice H."/>
            <person name="Bruce D."/>
            <person name="Goodwin L."/>
            <person name="Pitluck S."/>
            <person name="Peters L."/>
            <person name="Ovchinnikova G."/>
            <person name="Lu M."/>
            <person name="Kyrpides N."/>
            <person name="Mavromatis K."/>
            <person name="Ivanova N."/>
            <person name="Brettin T."/>
            <person name="Detter J.C."/>
            <person name="Han C."/>
            <person name="Larimer F."/>
            <person name="Land M."/>
            <person name="Hauser L."/>
            <person name="Markowitz V."/>
            <person name="Cheng J.-F."/>
            <person name="Hugenholtz P."/>
            <person name="Woyke T."/>
            <person name="Wu D."/>
            <person name="Spring S."/>
            <person name="Schroeder M."/>
            <person name="Kopitz M."/>
            <person name="Brambilla E."/>
            <person name="Klenk H.-P."/>
            <person name="Eisen J.A."/>
        </authorList>
    </citation>
    <scope>NUCLEOTIDE SEQUENCE</scope>
    <source>
        <strain evidence="2">DSM 3403</strain>
    </source>
</reference>
<dbReference type="AlphaFoldDB" id="H8KUS2"/>
<dbReference type="RefSeq" id="WP_014680783.1">
    <property type="nucleotide sequence ID" value="NC_017770.1"/>
</dbReference>
<gene>
    <name evidence="2" type="ordered locus">Solca_2521</name>
</gene>
<keyword evidence="2" id="KW-0456">Lyase</keyword>
<name>H8KUS2_SOLCM</name>
<evidence type="ECO:0000259" key="1">
    <source>
        <dbReference type="PROSITE" id="PS51819"/>
    </source>
</evidence>
<dbReference type="STRING" id="929556.Solca_2521"/>
<dbReference type="PROSITE" id="PS51819">
    <property type="entry name" value="VOC"/>
    <property type="match status" value="1"/>
</dbReference>
<dbReference type="eggNOG" id="COG3607">
    <property type="taxonomic scope" value="Bacteria"/>
</dbReference>
<dbReference type="SUPFAM" id="SSF54593">
    <property type="entry name" value="Glyoxalase/Bleomycin resistance protein/Dihydroxybiphenyl dioxygenase"/>
    <property type="match status" value="1"/>
</dbReference>
<dbReference type="Proteomes" id="UP000007590">
    <property type="component" value="Chromosome"/>
</dbReference>
<dbReference type="Pfam" id="PF00903">
    <property type="entry name" value="Glyoxalase"/>
    <property type="match status" value="1"/>
</dbReference>
<evidence type="ECO:0000313" key="2">
    <source>
        <dbReference type="EMBL" id="AFD07556.1"/>
    </source>
</evidence>
<evidence type="ECO:0000313" key="3">
    <source>
        <dbReference type="Proteomes" id="UP000007590"/>
    </source>
</evidence>
<keyword evidence="3" id="KW-1185">Reference proteome</keyword>
<dbReference type="HOGENOM" id="CLU_046006_21_0_10"/>
<dbReference type="Gene3D" id="3.10.180.10">
    <property type="entry name" value="2,3-Dihydroxybiphenyl 1,2-Dioxygenase, domain 1"/>
    <property type="match status" value="1"/>
</dbReference>
<dbReference type="InterPro" id="IPR004360">
    <property type="entry name" value="Glyas_Fos-R_dOase_dom"/>
</dbReference>